<reference evidence="9 10" key="1">
    <citation type="submission" date="2021-04" db="EMBL/GenBank/DDBJ databases">
        <authorList>
            <person name="Ivanova A."/>
        </authorList>
    </citation>
    <scope>NUCLEOTIDE SEQUENCE [LARGE SCALE GENOMIC DNA]</scope>
    <source>
        <strain evidence="9 10">G18</strain>
    </source>
</reference>
<dbReference type="InterPro" id="IPR003507">
    <property type="entry name" value="S66_fam"/>
</dbReference>
<evidence type="ECO:0000313" key="9">
    <source>
        <dbReference type="EMBL" id="MBP3954297.1"/>
    </source>
</evidence>
<evidence type="ECO:0000313" key="10">
    <source>
        <dbReference type="Proteomes" id="UP000676565"/>
    </source>
</evidence>
<comment type="similarity">
    <text evidence="1">Belongs to the peptidase S66 family.</text>
</comment>
<dbReference type="InterPro" id="IPR029062">
    <property type="entry name" value="Class_I_gatase-like"/>
</dbReference>
<protein>
    <submittedName>
        <fullName evidence="9">LD-carboxypeptidase</fullName>
    </submittedName>
</protein>
<evidence type="ECO:0000256" key="2">
    <source>
        <dbReference type="ARBA" id="ARBA00022645"/>
    </source>
</evidence>
<keyword evidence="10" id="KW-1185">Reference proteome</keyword>
<feature type="domain" description="LD-carboxypeptidase C-terminal" evidence="8">
    <location>
        <begin position="225"/>
        <end position="335"/>
    </location>
</feature>
<organism evidence="9 10">
    <name type="scientific">Gemmata palustris</name>
    <dbReference type="NCBI Taxonomy" id="2822762"/>
    <lineage>
        <taxon>Bacteria</taxon>
        <taxon>Pseudomonadati</taxon>
        <taxon>Planctomycetota</taxon>
        <taxon>Planctomycetia</taxon>
        <taxon>Gemmatales</taxon>
        <taxon>Gemmataceae</taxon>
        <taxon>Gemmata</taxon>
    </lineage>
</organism>
<dbReference type="Gene3D" id="3.40.50.10740">
    <property type="entry name" value="Class I glutamine amidotransferase-like"/>
    <property type="match status" value="1"/>
</dbReference>
<evidence type="ECO:0000259" key="8">
    <source>
        <dbReference type="Pfam" id="PF17676"/>
    </source>
</evidence>
<dbReference type="SUPFAM" id="SSF52317">
    <property type="entry name" value="Class I glutamine amidotransferase-like"/>
    <property type="match status" value="1"/>
</dbReference>
<dbReference type="InterPro" id="IPR040449">
    <property type="entry name" value="Peptidase_S66_N"/>
</dbReference>
<proteinExistence type="inferred from homology"/>
<evidence type="ECO:0000256" key="4">
    <source>
        <dbReference type="ARBA" id="ARBA00022801"/>
    </source>
</evidence>
<keyword evidence="4" id="KW-0378">Hydrolase</keyword>
<dbReference type="Pfam" id="PF17676">
    <property type="entry name" value="Peptidase_S66C"/>
    <property type="match status" value="1"/>
</dbReference>
<dbReference type="PANTHER" id="PTHR30237">
    <property type="entry name" value="MURAMOYLTETRAPEPTIDE CARBOXYPEPTIDASE"/>
    <property type="match status" value="1"/>
</dbReference>
<dbReference type="InterPro" id="IPR040921">
    <property type="entry name" value="Peptidase_S66C"/>
</dbReference>
<name>A0ABS5BLD2_9BACT</name>
<dbReference type="Proteomes" id="UP000676565">
    <property type="component" value="Unassembled WGS sequence"/>
</dbReference>
<keyword evidence="5" id="KW-0720">Serine protease</keyword>
<accession>A0ABS5BLD2</accession>
<feature type="domain" description="LD-carboxypeptidase N-terminal" evidence="7">
    <location>
        <begin position="51"/>
        <end position="168"/>
    </location>
</feature>
<dbReference type="InterPro" id="IPR027461">
    <property type="entry name" value="Carboxypeptidase_A_C_sf"/>
</dbReference>
<comment type="caution">
    <text evidence="9">The sequence shown here is derived from an EMBL/GenBank/DDBJ whole genome shotgun (WGS) entry which is preliminary data.</text>
</comment>
<feature type="chain" id="PRO_5045559795" evidence="6">
    <location>
        <begin position="19"/>
        <end position="355"/>
    </location>
</feature>
<sequence>MIATVIRSLPVLALVALAGSPALPLAPQKNAPATERPEWLRPAALRAGDTIAFVAPAGPADAEKVAKAKERFEKMGFKVKVPPTLTTRRDRYLAGSDEDRAAEFNTAIKDKTVRAVFAIKGGYGLTRILDRIDYPAIRENPKIIAGFSDLTALHLAVAKKCRLVTFHAPMPQYGLYRDDDGFGYSSEVFWRTVRADKYPKGDSGFTVPLPPTGPKPQGLVTGKAKGRLVGGNMTLVGATMGTPYEIEADGNILLLEDTGEKAYRIDRVFSQLQLAGLLDKFAGFVLGTFDGADEKELDTVIREYLGHRKVPVITNYPVGHTPFNATLPHGEVVEIDADARTLRVLEAPVALGARP</sequence>
<dbReference type="EMBL" id="JAGKQQ010000001">
    <property type="protein sequence ID" value="MBP3954297.1"/>
    <property type="molecule type" value="Genomic_DNA"/>
</dbReference>
<keyword evidence="3" id="KW-0645">Protease</keyword>
<evidence type="ECO:0000256" key="1">
    <source>
        <dbReference type="ARBA" id="ARBA00010233"/>
    </source>
</evidence>
<dbReference type="InterPro" id="IPR027478">
    <property type="entry name" value="LdcA_N"/>
</dbReference>
<evidence type="ECO:0000259" key="7">
    <source>
        <dbReference type="Pfam" id="PF02016"/>
    </source>
</evidence>
<dbReference type="CDD" id="cd07025">
    <property type="entry name" value="Peptidase_S66"/>
    <property type="match status" value="1"/>
</dbReference>
<dbReference type="PANTHER" id="PTHR30237:SF2">
    <property type="entry name" value="MUREIN TETRAPEPTIDE CARBOXYPEPTIDASE"/>
    <property type="match status" value="1"/>
</dbReference>
<evidence type="ECO:0000256" key="3">
    <source>
        <dbReference type="ARBA" id="ARBA00022670"/>
    </source>
</evidence>
<dbReference type="SUPFAM" id="SSF141986">
    <property type="entry name" value="LD-carboxypeptidase A C-terminal domain-like"/>
    <property type="match status" value="1"/>
</dbReference>
<gene>
    <name evidence="9" type="ORF">J8F10_03175</name>
</gene>
<evidence type="ECO:0000256" key="5">
    <source>
        <dbReference type="ARBA" id="ARBA00022825"/>
    </source>
</evidence>
<dbReference type="RefSeq" id="WP_210652434.1">
    <property type="nucleotide sequence ID" value="NZ_JAGKQQ010000001.1"/>
</dbReference>
<dbReference type="PIRSF" id="PIRSF028757">
    <property type="entry name" value="LD-carboxypeptidase"/>
    <property type="match status" value="1"/>
</dbReference>
<dbReference type="Pfam" id="PF02016">
    <property type="entry name" value="Peptidase_S66"/>
    <property type="match status" value="1"/>
</dbReference>
<keyword evidence="2" id="KW-0121">Carboxypeptidase</keyword>
<dbReference type="Gene3D" id="3.50.30.60">
    <property type="entry name" value="LD-carboxypeptidase A C-terminal domain-like"/>
    <property type="match status" value="1"/>
</dbReference>
<feature type="signal peptide" evidence="6">
    <location>
        <begin position="1"/>
        <end position="18"/>
    </location>
</feature>
<evidence type="ECO:0000256" key="6">
    <source>
        <dbReference type="SAM" id="SignalP"/>
    </source>
</evidence>
<keyword evidence="6" id="KW-0732">Signal</keyword>